<keyword evidence="3" id="KW-1185">Reference proteome</keyword>
<name>A0A101MPG5_PENFR</name>
<feature type="compositionally biased region" description="Polar residues" evidence="1">
    <location>
        <begin position="95"/>
        <end position="117"/>
    </location>
</feature>
<sequence>MPKPYLSWAEKFWSNYDGSFGPDNEDNEASEFMLPRGSGIDVPESHDQFCNNKQAEKASLELAVNALIDGVAACVRHLIAFFNNLVESHRHATLAASSSSLDNRPSQGQAETKSLLS</sequence>
<evidence type="ECO:0000313" key="2">
    <source>
        <dbReference type="EMBL" id="KUM64305.1"/>
    </source>
</evidence>
<reference evidence="2 3" key="1">
    <citation type="submission" date="2015-10" db="EMBL/GenBank/DDBJ databases">
        <title>Genome sequencing of Penicillium freii.</title>
        <authorList>
            <person name="Nguyen H.D."/>
            <person name="Visagie C.M."/>
            <person name="Seifert K.A."/>
        </authorList>
    </citation>
    <scope>NUCLEOTIDE SEQUENCE [LARGE SCALE GENOMIC DNA]</scope>
    <source>
        <strain evidence="2 3">DAOM 242723</strain>
    </source>
</reference>
<dbReference type="EMBL" id="LLXE01000051">
    <property type="protein sequence ID" value="KUM64305.1"/>
    <property type="molecule type" value="Genomic_DNA"/>
</dbReference>
<feature type="region of interest" description="Disordered" evidence="1">
    <location>
        <begin position="94"/>
        <end position="117"/>
    </location>
</feature>
<comment type="caution">
    <text evidence="2">The sequence shown here is derived from an EMBL/GenBank/DDBJ whole genome shotgun (WGS) entry which is preliminary data.</text>
</comment>
<gene>
    <name evidence="2" type="ORF">ACN42_g2778</name>
</gene>
<accession>A0A101MPG5</accession>
<dbReference type="AlphaFoldDB" id="A0A101MPG5"/>
<proteinExistence type="predicted"/>
<evidence type="ECO:0000256" key="1">
    <source>
        <dbReference type="SAM" id="MobiDB-lite"/>
    </source>
</evidence>
<protein>
    <submittedName>
        <fullName evidence="2">Uncharacterized protein</fullName>
    </submittedName>
</protein>
<organism evidence="2 3">
    <name type="scientific">Penicillium freii</name>
    <dbReference type="NCBI Taxonomy" id="48697"/>
    <lineage>
        <taxon>Eukaryota</taxon>
        <taxon>Fungi</taxon>
        <taxon>Dikarya</taxon>
        <taxon>Ascomycota</taxon>
        <taxon>Pezizomycotina</taxon>
        <taxon>Eurotiomycetes</taxon>
        <taxon>Eurotiomycetidae</taxon>
        <taxon>Eurotiales</taxon>
        <taxon>Aspergillaceae</taxon>
        <taxon>Penicillium</taxon>
    </lineage>
</organism>
<evidence type="ECO:0000313" key="3">
    <source>
        <dbReference type="Proteomes" id="UP000055045"/>
    </source>
</evidence>
<dbReference type="Proteomes" id="UP000055045">
    <property type="component" value="Unassembled WGS sequence"/>
</dbReference>